<dbReference type="InterPro" id="IPR050091">
    <property type="entry name" value="PKS_NRPS_Biosynth_Enz"/>
</dbReference>
<feature type="region of interest" description="N-terminal hotdog fold" evidence="6">
    <location>
        <begin position="945"/>
        <end position="1076"/>
    </location>
</feature>
<gene>
    <name evidence="10" type="ORF">EAE98_010906</name>
</gene>
<dbReference type="InterPro" id="IPR013094">
    <property type="entry name" value="AB_hydrolase_3"/>
</dbReference>
<dbReference type="Pfam" id="PF00109">
    <property type="entry name" value="ketoacyl-synt"/>
    <property type="match status" value="1"/>
</dbReference>
<dbReference type="SUPFAM" id="SSF52151">
    <property type="entry name" value="FabD/lysophospholipase-like"/>
    <property type="match status" value="1"/>
</dbReference>
<dbReference type="EMBL" id="RCSX01000042">
    <property type="protein sequence ID" value="KAF7915826.1"/>
    <property type="molecule type" value="Genomic_DNA"/>
</dbReference>
<dbReference type="SMART" id="SM00825">
    <property type="entry name" value="PKS_KS"/>
    <property type="match status" value="1"/>
</dbReference>
<feature type="region of interest" description="C-terminal hotdog fold" evidence="6">
    <location>
        <begin position="1088"/>
        <end position="1230"/>
    </location>
</feature>
<comment type="caution">
    <text evidence="10">The sequence shown here is derived from an EMBL/GenBank/DDBJ whole genome shotgun (WGS) entry which is preliminary data.</text>
</comment>
<proteinExistence type="predicted"/>
<dbReference type="InterPro" id="IPR001227">
    <property type="entry name" value="Ac_transferase_dom_sf"/>
</dbReference>
<dbReference type="InterPro" id="IPR029063">
    <property type="entry name" value="SAM-dependent_MTases_sf"/>
</dbReference>
<dbReference type="InterPro" id="IPR014031">
    <property type="entry name" value="Ketoacyl_synth_C"/>
</dbReference>
<sequence length="2208" mass="241965">MDIRGKVHNPENKDLAAELCRLCHDTPSLNLPDASKLQVPVRSNISGERLRSGSLSEEIVTTILASKCNWYMLLNGVAEDLSASKQIGHKFVIFGLNDCVPMSPFHKKRLQATKSEVHSLIQKRMLLELSFEALDSSGYLSKHSREIGDKATGDNVGCFIGASLVEYLDNTNAHGPTAYTSTGTIRAFLCGRLSHHYGWCGPSEVIDTACSSSLVAINRACKAIQAGECKMALAGGVNIITGINNFLDLGKAGFLSRTGQCKPFDKLADGYCRSDGAGLVVLKTIKQALSDNDEILGLIPAIATNQGGLSASITVPHSAAQQELYRTVIQRSGLQPEQITYVEAHGTGTQAGDPLEMESIRSIFGSPSRSNTVHVGSIKGNIGHCETAAGVASLIKVLAMLKYGKIPPQANHQQLNSKISDLKPDNLDISRNVLEWNVPFRAALVNSYGAAGSNCALLCCELPKNDLAEKHNSYVKNTSMLYPVILSAASQNSLLDQARVLSTFLRQKSNMLDIRDISYTLNEKRQRQKWYVSITSKSTKDLTDQLDSINPLSFGQLQKSSKPIVLCFSGQSDNKVALSETIYKTYPAFRFYIDACDKQVQSLGFRSIIPAIFQTQPIDDVITLQCSIFAMQYACGKCWIDAGLKISAIIGHSLGELTALAVSEVLSLSDSITLIASRGHLIHTKWGPEKGAMSVLHCDANDFELISMRLQASCNGKIEIACYNSPTSLVVAGTLAMIEATEELIRTDPMFQNIKSQRVGTSHGFHSALVDPILGELADIAKSLHWNEPKIPLELCTAEPLSSIESYSVTDHARRPVYFSDAVRRLENSLGSSIWLEAGINTPIIAMAKRASGTPEMMTYHAIRTPNDQNAAEAISASILALWKSGISLIHWSFLPTSASDFKQIWLPPYQFEKAPYWRENIDRTIEMQQTNPNNAQDPPLQLSPQLITRSAEIPEQPGVEVFLVNTKSQRFSKIVGGHAVRGRPLCPASMYMECIVMAIQLLIGEIKGESLIFDKLDFHASLGLYPKGEVVIQLVKAVSAERSWKFTITTSIPTSTKPKQVLHASGIIALLPDSPSDTFHRLIAGPIEKLENNANAESLIGIKTVKMDEWEAIATISVPEAQPNREESTSWLICDTVTIDAFIQVVGLLMNSSNAVSKEEVMVMVGVEHTVISPACNMTNRKDWRVYAKFCFTQDGQPMGDVFVSSPGGELVAMLCGCRFAKLPISKLEKALDSSNSKAAVNVPRLASTKVSNASSTTGDGLNTLTIVTPATDSNISSLRDLIAEYTGANTSDIPTDTMFADLGLDSLASVELVGELLAKFELVISSDELLTSNLNELNERLGGPALAKILPSQTDFMKHPIPELVESFTHDSDDRAVAQKFQKLLQILADISGAKLEDIKENDLLPDLGIDSLSLVDLKQELEESFSVSFEEILLDCAVKDLTTRLNIDRPSGKKPSYTKNVFQTDKGNVPAILEHDVKLDLPNPFRALTLADAHFDDSAKMQGFSNYWSDVAPFQDDLLLAYIVEAFGALGVDLANSTPESSIAQLPHLAQRYDKLVQRLWKILQKHDVVFEDQTGSFKRGNRVIDSRPSSQLVEIFRSKFPAYEHETNLISLTGPKLADCLSGTMDPVSIMFGSPASLKIMENFYAQSPMMSTLTEQLVIFITTLTRGFQAARPLRILEVGAGTGGTTKRLAKALDSSGISVEYTFTDISSTLVAKAKNKFLQYPWIKFATFNLEKEVSSELRNRFDIVISANCVHATTNRTMSCRRLKEVLVPNGFIVLSEVTRIIDWYDICFGLLDGWWLAEGNTAYPLQPAEAWMSTFKAAGFGVTSYSKGSMPEANSQQLLVASCNKWEIPASINASSNTDSSRGVSYRQETIVYKEVSDISIEADVFFPRTIPSSPMPIALMIHGGGHMTLSRKAVRPMQTQYLLANGYLPVSIDYRLCPEINLVDGPMADVYDAYQWSKNVLPQIAAGHGLLVDKGNVVVIGWSTGGHLAMSITWTAKLAKAVPPTAVLCFYSPVDFESKELGMNRPSKLPARKMSMESIISALPQKPITNYDSAIGDDTNLGWVRPGDPRSELLLSMFKEGTGLSLLLNGLPRPGAKSLDQPTQAQIIAISPLAQLRKGNYDVPTFIIHDTRDQIAPFADSEKFVVELKKRIITCGFLPLEGVDHIYDLQLKPGTREWETKVEPGYQFLFDVVRSRI</sequence>
<dbReference type="InterPro" id="IPR016039">
    <property type="entry name" value="Thiolase-like"/>
</dbReference>
<dbReference type="PROSITE" id="PS50075">
    <property type="entry name" value="CARRIER"/>
    <property type="match status" value="2"/>
</dbReference>
<dbReference type="InterPro" id="IPR014043">
    <property type="entry name" value="Acyl_transferase_dom"/>
</dbReference>
<evidence type="ECO:0000256" key="2">
    <source>
        <dbReference type="ARBA" id="ARBA00022450"/>
    </source>
</evidence>
<evidence type="ECO:0000256" key="4">
    <source>
        <dbReference type="ARBA" id="ARBA00022679"/>
    </source>
</evidence>
<dbReference type="InterPro" id="IPR042104">
    <property type="entry name" value="PKS_dehydratase_sf"/>
</dbReference>
<dbReference type="InterPro" id="IPR013217">
    <property type="entry name" value="Methyltransf_12"/>
</dbReference>
<dbReference type="InterPro" id="IPR016035">
    <property type="entry name" value="Acyl_Trfase/lysoPLipase"/>
</dbReference>
<accession>A0ABQ7I785</accession>
<evidence type="ECO:0000313" key="10">
    <source>
        <dbReference type="EMBL" id="KAF7915826.1"/>
    </source>
</evidence>
<keyword evidence="11" id="KW-1185">Reference proteome</keyword>
<reference evidence="10 11" key="1">
    <citation type="journal article" date="2020" name="Genome Biol. Evol.">
        <title>Comparative genomics of Sclerotiniaceae.</title>
        <authorList>
            <person name="Valero Jimenez C.A."/>
            <person name="Steentjes M."/>
            <person name="Scholten O.E."/>
            <person name="Van Kan J.A.L."/>
        </authorList>
    </citation>
    <scope>NUCLEOTIDE SEQUENCE [LARGE SCALE GENOMIC DNA]</scope>
    <source>
        <strain evidence="10 11">B1</strain>
    </source>
</reference>
<dbReference type="InterPro" id="IPR018201">
    <property type="entry name" value="Ketoacyl_synth_AS"/>
</dbReference>
<dbReference type="Gene3D" id="3.40.50.150">
    <property type="entry name" value="Vaccinia Virus protein VP39"/>
    <property type="match status" value="1"/>
</dbReference>
<dbReference type="Gene3D" id="3.10.129.110">
    <property type="entry name" value="Polyketide synthase dehydratase"/>
    <property type="match status" value="1"/>
</dbReference>
<dbReference type="SUPFAM" id="SSF47336">
    <property type="entry name" value="ACP-like"/>
    <property type="match status" value="2"/>
</dbReference>
<dbReference type="InterPro" id="IPR036736">
    <property type="entry name" value="ACP-like_sf"/>
</dbReference>
<name>A0ABQ7I785_9HELO</name>
<feature type="domain" description="Carrier" evidence="7">
    <location>
        <begin position="1271"/>
        <end position="1350"/>
    </location>
</feature>
<dbReference type="RefSeq" id="XP_038805042.1">
    <property type="nucleotide sequence ID" value="XM_038958528.1"/>
</dbReference>
<dbReference type="InterPro" id="IPR041068">
    <property type="entry name" value="HTH_51"/>
</dbReference>
<dbReference type="Gene3D" id="3.30.70.3290">
    <property type="match status" value="1"/>
</dbReference>
<dbReference type="SUPFAM" id="SSF53335">
    <property type="entry name" value="S-adenosyl-L-methionine-dependent methyltransferases"/>
    <property type="match status" value="1"/>
</dbReference>
<protein>
    <recommendedName>
        <fullName evidence="12">S-adenosyl-L-methionine-dependent N-methyltransferase</fullName>
    </recommendedName>
</protein>
<dbReference type="SUPFAM" id="SSF53474">
    <property type="entry name" value="alpha/beta-Hydrolases"/>
    <property type="match status" value="1"/>
</dbReference>
<dbReference type="PROSITE" id="PS00606">
    <property type="entry name" value="KS3_1"/>
    <property type="match status" value="1"/>
</dbReference>
<dbReference type="Pfam" id="PF18558">
    <property type="entry name" value="HTH_51"/>
    <property type="match status" value="1"/>
</dbReference>
<feature type="active site" description="Proton acceptor; for dehydratase activity" evidence="6">
    <location>
        <position position="979"/>
    </location>
</feature>
<feature type="domain" description="Ketosynthase family 3 (KS3)" evidence="8">
    <location>
        <begin position="25"/>
        <end position="461"/>
    </location>
</feature>
<dbReference type="Gene3D" id="1.10.1200.10">
    <property type="entry name" value="ACP-like"/>
    <property type="match status" value="2"/>
</dbReference>
<dbReference type="InterPro" id="IPR014030">
    <property type="entry name" value="Ketoacyl_synth_N"/>
</dbReference>
<evidence type="ECO:0000259" key="9">
    <source>
        <dbReference type="PROSITE" id="PS52019"/>
    </source>
</evidence>
<feature type="domain" description="Carrier" evidence="7">
    <location>
        <begin position="1377"/>
        <end position="1457"/>
    </location>
</feature>
<evidence type="ECO:0000256" key="5">
    <source>
        <dbReference type="ARBA" id="ARBA00023268"/>
    </source>
</evidence>
<dbReference type="Gene3D" id="3.40.50.1820">
    <property type="entry name" value="alpha/beta hydrolase"/>
    <property type="match status" value="1"/>
</dbReference>
<dbReference type="Gene3D" id="3.40.366.10">
    <property type="entry name" value="Malonyl-Coenzyme A Acyl Carrier Protein, domain 2"/>
    <property type="match status" value="1"/>
</dbReference>
<dbReference type="PROSITE" id="PS00012">
    <property type="entry name" value="PHOSPHOPANTETHEINE"/>
    <property type="match status" value="1"/>
</dbReference>
<organism evidence="10 11">
    <name type="scientific">Botrytis deweyae</name>
    <dbReference type="NCBI Taxonomy" id="2478750"/>
    <lineage>
        <taxon>Eukaryota</taxon>
        <taxon>Fungi</taxon>
        <taxon>Dikarya</taxon>
        <taxon>Ascomycota</taxon>
        <taxon>Pezizomycotina</taxon>
        <taxon>Leotiomycetes</taxon>
        <taxon>Helotiales</taxon>
        <taxon>Sclerotiniaceae</taxon>
        <taxon>Botrytis</taxon>
    </lineage>
</organism>
<dbReference type="SUPFAM" id="SSF55048">
    <property type="entry name" value="Probable ACP-binding domain of malonyl-CoA ACP transacylase"/>
    <property type="match status" value="1"/>
</dbReference>
<keyword evidence="4" id="KW-0808">Transferase</keyword>
<evidence type="ECO:0008006" key="12">
    <source>
        <dbReference type="Google" id="ProtNLM"/>
    </source>
</evidence>
<dbReference type="Pfam" id="PF02801">
    <property type="entry name" value="Ketoacyl-synt_C"/>
    <property type="match status" value="1"/>
</dbReference>
<dbReference type="SMART" id="SM00823">
    <property type="entry name" value="PKS_PP"/>
    <property type="match status" value="1"/>
</dbReference>
<dbReference type="CDD" id="cd00833">
    <property type="entry name" value="PKS"/>
    <property type="match status" value="1"/>
</dbReference>
<dbReference type="GeneID" id="62237677"/>
<evidence type="ECO:0000256" key="3">
    <source>
        <dbReference type="ARBA" id="ARBA00022553"/>
    </source>
</evidence>
<evidence type="ECO:0000259" key="7">
    <source>
        <dbReference type="PROSITE" id="PS50075"/>
    </source>
</evidence>
<dbReference type="InterPro" id="IPR016036">
    <property type="entry name" value="Malonyl_transacylase_ACP-bd"/>
</dbReference>
<dbReference type="Pfam" id="PF00698">
    <property type="entry name" value="Acyl_transf_1"/>
    <property type="match status" value="1"/>
</dbReference>
<comment type="pathway">
    <text evidence="1">Secondary metabolite biosynthesis.</text>
</comment>
<dbReference type="InterPro" id="IPR020841">
    <property type="entry name" value="PKS_Beta-ketoAc_synthase_dom"/>
</dbReference>
<dbReference type="InterPro" id="IPR020806">
    <property type="entry name" value="PKS_PP-bd"/>
</dbReference>
<dbReference type="Gene3D" id="3.40.47.10">
    <property type="match status" value="1"/>
</dbReference>
<evidence type="ECO:0000313" key="11">
    <source>
        <dbReference type="Proteomes" id="UP000783213"/>
    </source>
</evidence>
<evidence type="ECO:0000256" key="6">
    <source>
        <dbReference type="PROSITE-ProRule" id="PRU01363"/>
    </source>
</evidence>
<dbReference type="PANTHER" id="PTHR43775">
    <property type="entry name" value="FATTY ACID SYNTHASE"/>
    <property type="match status" value="1"/>
</dbReference>
<dbReference type="PROSITE" id="PS52019">
    <property type="entry name" value="PKS_MFAS_DH"/>
    <property type="match status" value="1"/>
</dbReference>
<dbReference type="Proteomes" id="UP000783213">
    <property type="component" value="Unassembled WGS sequence"/>
</dbReference>
<feature type="active site" description="Proton donor; for dehydratase activity" evidence="6">
    <location>
        <position position="1141"/>
    </location>
</feature>
<dbReference type="Pfam" id="PF22621">
    <property type="entry name" value="CurL-like_PKS_C"/>
    <property type="match status" value="1"/>
</dbReference>
<dbReference type="SMART" id="SM00827">
    <property type="entry name" value="PKS_AT"/>
    <property type="match status" value="1"/>
</dbReference>
<feature type="domain" description="PKS/mFAS DH" evidence="9">
    <location>
        <begin position="945"/>
        <end position="1230"/>
    </location>
</feature>
<evidence type="ECO:0000259" key="8">
    <source>
        <dbReference type="PROSITE" id="PS52004"/>
    </source>
</evidence>
<dbReference type="PANTHER" id="PTHR43775:SF21">
    <property type="entry name" value="NON-REDUCING POLYKETIDE SYNTHASE AUSA-RELATED"/>
    <property type="match status" value="1"/>
</dbReference>
<dbReference type="Pfam" id="PF08242">
    <property type="entry name" value="Methyltransf_12"/>
    <property type="match status" value="1"/>
</dbReference>
<keyword evidence="5" id="KW-0511">Multifunctional enzyme</keyword>
<dbReference type="InterPro" id="IPR029058">
    <property type="entry name" value="AB_hydrolase_fold"/>
</dbReference>
<dbReference type="InterPro" id="IPR006162">
    <property type="entry name" value="Ppantetheine_attach_site"/>
</dbReference>
<keyword evidence="2" id="KW-0596">Phosphopantetheine</keyword>
<dbReference type="InterPro" id="IPR049900">
    <property type="entry name" value="PKS_mFAS_DH"/>
</dbReference>
<dbReference type="Pfam" id="PF00550">
    <property type="entry name" value="PP-binding"/>
    <property type="match status" value="2"/>
</dbReference>
<dbReference type="PROSITE" id="PS52004">
    <property type="entry name" value="KS3_2"/>
    <property type="match status" value="1"/>
</dbReference>
<dbReference type="Pfam" id="PF07859">
    <property type="entry name" value="Abhydrolase_3"/>
    <property type="match status" value="1"/>
</dbReference>
<dbReference type="CDD" id="cd02440">
    <property type="entry name" value="AdoMet_MTases"/>
    <property type="match status" value="1"/>
</dbReference>
<keyword evidence="3" id="KW-0597">Phosphoprotein</keyword>
<dbReference type="InterPro" id="IPR009081">
    <property type="entry name" value="PP-bd_ACP"/>
</dbReference>
<dbReference type="SUPFAM" id="SSF53901">
    <property type="entry name" value="Thiolase-like"/>
    <property type="match status" value="2"/>
</dbReference>
<evidence type="ECO:0000256" key="1">
    <source>
        <dbReference type="ARBA" id="ARBA00005179"/>
    </source>
</evidence>